<sequence length="217" mass="23172">MSVHDGFSVVSGPPYTNIGYLLGKIGRELLAQWAKARPASLSGGKVIVTLRLTGTVPKGSSYLEELGARICEGFGIPKTEISEHLTDKSDTNITPEFQKDDNSRCSVPSTATQDRRDECVAEPHGISGTVLQCRDKAFDKGIPRGTEAGPRFPRLEGSRGLALGPVSHEPPKAMIARRLPHRIAALGPVSHGPPKAMIARRLPYLATTTLGVDGSVL</sequence>
<evidence type="ECO:0000256" key="1">
    <source>
        <dbReference type="SAM" id="MobiDB-lite"/>
    </source>
</evidence>
<feature type="region of interest" description="Disordered" evidence="1">
    <location>
        <begin position="86"/>
        <end position="110"/>
    </location>
</feature>
<keyword evidence="3" id="KW-1185">Reference proteome</keyword>
<dbReference type="Proteomes" id="UP000053825">
    <property type="component" value="Unassembled WGS sequence"/>
</dbReference>
<proteinExistence type="predicted"/>
<accession>A0A0L7QPC9</accession>
<dbReference type="AlphaFoldDB" id="A0A0L7QPC9"/>
<dbReference type="EMBL" id="KQ414819">
    <property type="protein sequence ID" value="KOC60490.1"/>
    <property type="molecule type" value="Genomic_DNA"/>
</dbReference>
<evidence type="ECO:0000313" key="2">
    <source>
        <dbReference type="EMBL" id="KOC60490.1"/>
    </source>
</evidence>
<evidence type="ECO:0000313" key="3">
    <source>
        <dbReference type="Proteomes" id="UP000053825"/>
    </source>
</evidence>
<gene>
    <name evidence="2" type="ORF">WH47_07848</name>
</gene>
<organism evidence="2 3">
    <name type="scientific">Habropoda laboriosa</name>
    <dbReference type="NCBI Taxonomy" id="597456"/>
    <lineage>
        <taxon>Eukaryota</taxon>
        <taxon>Metazoa</taxon>
        <taxon>Ecdysozoa</taxon>
        <taxon>Arthropoda</taxon>
        <taxon>Hexapoda</taxon>
        <taxon>Insecta</taxon>
        <taxon>Pterygota</taxon>
        <taxon>Neoptera</taxon>
        <taxon>Endopterygota</taxon>
        <taxon>Hymenoptera</taxon>
        <taxon>Apocrita</taxon>
        <taxon>Aculeata</taxon>
        <taxon>Apoidea</taxon>
        <taxon>Anthophila</taxon>
        <taxon>Apidae</taxon>
        <taxon>Habropoda</taxon>
    </lineage>
</organism>
<reference evidence="2 3" key="1">
    <citation type="submission" date="2015-07" db="EMBL/GenBank/DDBJ databases">
        <title>The genome of Habropoda laboriosa.</title>
        <authorList>
            <person name="Pan H."/>
            <person name="Kapheim K."/>
        </authorList>
    </citation>
    <scope>NUCLEOTIDE SEQUENCE [LARGE SCALE GENOMIC DNA]</scope>
    <source>
        <strain evidence="2">0110345459</strain>
    </source>
</reference>
<protein>
    <submittedName>
        <fullName evidence="2">Uncharacterized protein</fullName>
    </submittedName>
</protein>
<name>A0A0L7QPC9_9HYME</name>